<reference evidence="1 2" key="1">
    <citation type="journal article" date="2014" name="Genome Announc.">
        <title>Draft Genome Sequence of Xylella fastidiosa Pear Leaf Scorch Strain in Taiwan.</title>
        <authorList>
            <person name="Su C.C."/>
            <person name="Deng W.L."/>
            <person name="Jan F.J."/>
            <person name="Chang C.J."/>
            <person name="Huang H."/>
            <person name="Chen J."/>
        </authorList>
    </citation>
    <scope>NUCLEOTIDE SEQUENCE [LARGE SCALE GENOMIC DNA]</scope>
    <source>
        <strain evidence="1 2">PLS229</strain>
    </source>
</reference>
<proteinExistence type="predicted"/>
<comment type="caution">
    <text evidence="1">The sequence shown here is derived from an EMBL/GenBank/DDBJ whole genome shotgun (WGS) entry which is preliminary data.</text>
</comment>
<dbReference type="AlphaFoldDB" id="Z9JJA3"/>
<name>Z9JJA3_9GAMM</name>
<gene>
    <name evidence="1" type="ORF">AF72_05335</name>
</gene>
<dbReference type="RefSeq" id="WP_267903171.1">
    <property type="nucleotide sequence ID" value="NZ_CP053627.1"/>
</dbReference>
<evidence type="ECO:0000313" key="2">
    <source>
        <dbReference type="Proteomes" id="UP000020406"/>
    </source>
</evidence>
<sequence length="41" mass="4486">MSDEQKSDTTVCADGILNPMRRVAGLALQMMPTHPDQDAIK</sequence>
<dbReference type="GeneID" id="93922866"/>
<dbReference type="PATRIC" id="fig|1444770.3.peg.1274"/>
<organism evidence="1 2">
    <name type="scientific">Xylella taiwanensis</name>
    <dbReference type="NCBI Taxonomy" id="1444770"/>
    <lineage>
        <taxon>Bacteria</taxon>
        <taxon>Pseudomonadati</taxon>
        <taxon>Pseudomonadota</taxon>
        <taxon>Gammaproteobacteria</taxon>
        <taxon>Lysobacterales</taxon>
        <taxon>Lysobacteraceae</taxon>
        <taxon>Xylella</taxon>
    </lineage>
</organism>
<dbReference type="Proteomes" id="UP000020406">
    <property type="component" value="Unassembled WGS sequence"/>
</dbReference>
<protein>
    <submittedName>
        <fullName evidence="1">Uncharacterized protein</fullName>
    </submittedName>
</protein>
<accession>Z9JJA3</accession>
<dbReference type="STRING" id="1444770.AF72_05335"/>
<evidence type="ECO:0000313" key="1">
    <source>
        <dbReference type="EMBL" id="EWS78480.1"/>
    </source>
</evidence>
<dbReference type="EMBL" id="JDSQ01000007">
    <property type="protein sequence ID" value="EWS78480.1"/>
    <property type="molecule type" value="Genomic_DNA"/>
</dbReference>